<organism evidence="8 9">
    <name type="scientific">Nocardia bovistercoris</name>
    <dbReference type="NCBI Taxonomy" id="2785916"/>
    <lineage>
        <taxon>Bacteria</taxon>
        <taxon>Bacillati</taxon>
        <taxon>Actinomycetota</taxon>
        <taxon>Actinomycetes</taxon>
        <taxon>Mycobacteriales</taxon>
        <taxon>Nocardiaceae</taxon>
        <taxon>Nocardia</taxon>
    </lineage>
</organism>
<dbReference type="InterPro" id="IPR007197">
    <property type="entry name" value="rSAM"/>
</dbReference>
<comment type="cofactor">
    <cofactor evidence="1">
        <name>[4Fe-4S] cluster</name>
        <dbReference type="ChEBI" id="CHEBI:49883"/>
    </cofactor>
</comment>
<dbReference type="GO" id="GO:0046872">
    <property type="term" value="F:metal ion binding"/>
    <property type="evidence" value="ECO:0007669"/>
    <property type="project" value="UniProtKB-KW"/>
</dbReference>
<feature type="domain" description="Radical SAM core" evidence="7">
    <location>
        <begin position="24"/>
        <end position="185"/>
    </location>
</feature>
<evidence type="ECO:0000259" key="7">
    <source>
        <dbReference type="Pfam" id="PF04055"/>
    </source>
</evidence>
<dbReference type="NCBIfam" id="TIGR04269">
    <property type="entry name" value="SAM_SPASM_FxsB"/>
    <property type="match status" value="1"/>
</dbReference>
<name>A0A931IB46_9NOCA</name>
<evidence type="ECO:0000256" key="3">
    <source>
        <dbReference type="ARBA" id="ARBA00022691"/>
    </source>
</evidence>
<protein>
    <submittedName>
        <fullName evidence="8">FxsB family radical SAM/SPASM domain protein</fullName>
    </submittedName>
</protein>
<dbReference type="GO" id="GO:0016491">
    <property type="term" value="F:oxidoreductase activity"/>
    <property type="evidence" value="ECO:0007669"/>
    <property type="project" value="InterPro"/>
</dbReference>
<keyword evidence="2" id="KW-0004">4Fe-4S</keyword>
<evidence type="ECO:0000313" key="9">
    <source>
        <dbReference type="Proteomes" id="UP000655751"/>
    </source>
</evidence>
<keyword evidence="9" id="KW-1185">Reference proteome</keyword>
<dbReference type="InterPro" id="IPR026335">
    <property type="entry name" value="rSAM_SPASM_FxsB"/>
</dbReference>
<evidence type="ECO:0000256" key="1">
    <source>
        <dbReference type="ARBA" id="ARBA00001966"/>
    </source>
</evidence>
<sequence>MLPAYSSAAQSSTSTPFRSFICKIASRCNLDCDYCYVYNHADQSWRNQPQRMSLRTAAQLGRRMNEHALAHGLREVDFVMHGGEPLLMGVDYLRRLCDVVIENTPDVTVRWNGQTNGTLYTDEVFEFCREYDLVFGLSIDGFGSANDRHRLDHAGRSSHRAAERALELLSSDEGRALWGGILAVIDLDNDPLELYDYFAAYQPSSIDFLFPLAHHDLRPPGKRDTLTTTPYADWLLRVFDRWYHQRPQRIRIRRFRDIIALYLGAINSSEEWGLQPVDFIVVETNGEIQAVDTLKITYHGACQLGLDIFANSFDDALASPKVAARQESWRQLGATCRKCPVVGVCGGGYFPQRYSRANGFGNTSVYCADLAKLITEITAAVAADLRPRLPDTGV</sequence>
<dbReference type="SFLD" id="SFLDS00029">
    <property type="entry name" value="Radical_SAM"/>
    <property type="match status" value="1"/>
</dbReference>
<dbReference type="Gene3D" id="3.20.20.70">
    <property type="entry name" value="Aldolase class I"/>
    <property type="match status" value="1"/>
</dbReference>
<comment type="caution">
    <text evidence="8">The sequence shown here is derived from an EMBL/GenBank/DDBJ whole genome shotgun (WGS) entry which is preliminary data.</text>
</comment>
<evidence type="ECO:0000256" key="5">
    <source>
        <dbReference type="ARBA" id="ARBA00023004"/>
    </source>
</evidence>
<dbReference type="InterPro" id="IPR058240">
    <property type="entry name" value="rSAM_sf"/>
</dbReference>
<keyword evidence="6" id="KW-0411">Iron-sulfur</keyword>
<dbReference type="SFLD" id="SFLDG01072">
    <property type="entry name" value="dehydrogenase_like"/>
    <property type="match status" value="1"/>
</dbReference>
<keyword evidence="5" id="KW-0408">Iron</keyword>
<dbReference type="Proteomes" id="UP000655751">
    <property type="component" value="Unassembled WGS sequence"/>
</dbReference>
<dbReference type="SFLD" id="SFLDG01067">
    <property type="entry name" value="SPASM/twitch_domain_containing"/>
    <property type="match status" value="1"/>
</dbReference>
<dbReference type="InterPro" id="IPR013785">
    <property type="entry name" value="Aldolase_TIM"/>
</dbReference>
<dbReference type="PROSITE" id="PS01305">
    <property type="entry name" value="MOAA_NIFB_PQQE"/>
    <property type="match status" value="1"/>
</dbReference>
<dbReference type="CDD" id="cd01335">
    <property type="entry name" value="Radical_SAM"/>
    <property type="match status" value="1"/>
</dbReference>
<keyword evidence="3" id="KW-0949">S-adenosyl-L-methionine</keyword>
<dbReference type="InterPro" id="IPR023867">
    <property type="entry name" value="Sulphatase_maturase_rSAM"/>
</dbReference>
<evidence type="ECO:0000256" key="4">
    <source>
        <dbReference type="ARBA" id="ARBA00022723"/>
    </source>
</evidence>
<dbReference type="SFLD" id="SFLDG01386">
    <property type="entry name" value="main_SPASM_domain-containing"/>
    <property type="match status" value="1"/>
</dbReference>
<dbReference type="GO" id="GO:0051539">
    <property type="term" value="F:4 iron, 4 sulfur cluster binding"/>
    <property type="evidence" value="ECO:0007669"/>
    <property type="project" value="UniProtKB-KW"/>
</dbReference>
<dbReference type="PANTHER" id="PTHR43273">
    <property type="entry name" value="ANAEROBIC SULFATASE-MATURATING ENZYME HOMOLOG ASLB-RELATED"/>
    <property type="match status" value="1"/>
</dbReference>
<accession>A0A931IB46</accession>
<evidence type="ECO:0000313" key="8">
    <source>
        <dbReference type="EMBL" id="MBH0776620.1"/>
    </source>
</evidence>
<evidence type="ECO:0000256" key="6">
    <source>
        <dbReference type="ARBA" id="ARBA00023014"/>
    </source>
</evidence>
<dbReference type="Pfam" id="PF04055">
    <property type="entry name" value="Radical_SAM"/>
    <property type="match status" value="1"/>
</dbReference>
<dbReference type="PANTHER" id="PTHR43273:SF8">
    <property type="entry name" value="RADICAL SAM DOMAIN PROTEIN"/>
    <property type="match status" value="1"/>
</dbReference>
<dbReference type="SUPFAM" id="SSF102114">
    <property type="entry name" value="Radical SAM enzymes"/>
    <property type="match status" value="1"/>
</dbReference>
<dbReference type="EMBL" id="JADMLG010000003">
    <property type="protein sequence ID" value="MBH0776620.1"/>
    <property type="molecule type" value="Genomic_DNA"/>
</dbReference>
<gene>
    <name evidence="8" type="ORF">IT779_10020</name>
</gene>
<dbReference type="InterPro" id="IPR000385">
    <property type="entry name" value="MoaA_NifB_PqqE_Fe-S-bd_CS"/>
</dbReference>
<evidence type="ECO:0000256" key="2">
    <source>
        <dbReference type="ARBA" id="ARBA00022485"/>
    </source>
</evidence>
<reference evidence="8" key="1">
    <citation type="submission" date="2020-11" db="EMBL/GenBank/DDBJ databases">
        <title>Nocardia NEAU-351.nov., a novel actinomycete isolated from the cow dung.</title>
        <authorList>
            <person name="Zhang X."/>
        </authorList>
    </citation>
    <scope>NUCLEOTIDE SEQUENCE</scope>
    <source>
        <strain evidence="8">NEAU-351</strain>
    </source>
</reference>
<dbReference type="AlphaFoldDB" id="A0A931IB46"/>
<keyword evidence="4" id="KW-0479">Metal-binding</keyword>
<proteinExistence type="predicted"/>